<dbReference type="PANTHER" id="PTHR43784">
    <property type="entry name" value="GDSL-LIKE LIPASE/ACYLHYDROLASE, PUTATIVE (AFU_ORTHOLOGUE AFUA_2G00820)-RELATED"/>
    <property type="match status" value="1"/>
</dbReference>
<dbReference type="Pfam" id="PF13472">
    <property type="entry name" value="Lipase_GDSL_2"/>
    <property type="match status" value="1"/>
</dbReference>
<dbReference type="Gene3D" id="3.40.50.1110">
    <property type="entry name" value="SGNH hydrolase"/>
    <property type="match status" value="1"/>
</dbReference>
<reference evidence="2 3" key="1">
    <citation type="submission" date="2021-03" db="EMBL/GenBank/DDBJ databases">
        <authorList>
            <person name="Kanchanasin P."/>
            <person name="Saeng-In P."/>
            <person name="Phongsopitanun W."/>
            <person name="Yuki M."/>
            <person name="Kudo T."/>
            <person name="Ohkuma M."/>
            <person name="Tanasupawat S."/>
        </authorList>
    </citation>
    <scope>NUCLEOTIDE SEQUENCE [LARGE SCALE GENOMIC DNA]</scope>
    <source>
        <strain evidence="2 3">L46</strain>
    </source>
</reference>
<organism evidence="2 3">
    <name type="scientific">Actinomadura nitritigenes</name>
    <dbReference type="NCBI Taxonomy" id="134602"/>
    <lineage>
        <taxon>Bacteria</taxon>
        <taxon>Bacillati</taxon>
        <taxon>Actinomycetota</taxon>
        <taxon>Actinomycetes</taxon>
        <taxon>Streptosporangiales</taxon>
        <taxon>Thermomonosporaceae</taxon>
        <taxon>Actinomadura</taxon>
    </lineage>
</organism>
<evidence type="ECO:0000259" key="1">
    <source>
        <dbReference type="Pfam" id="PF13472"/>
    </source>
</evidence>
<dbReference type="SUPFAM" id="SSF52266">
    <property type="entry name" value="SGNH hydrolase"/>
    <property type="match status" value="1"/>
</dbReference>
<sequence>MTGERAWAAAWTTAPQRPGPGFAPNWSEEGLGGRTVRQTVRLGIGGDALRVRLSNRYGTAPVRIAGATVAASAGGAAVKPGTLRELTVDGAPSFAVPPGADLATDGVPFPAGPLDAVTVTMVLDEPSGPVTFHAQALATTYRAAGDHRADGDGAAFTGTSQSWYLLAGVDVAAAGAAPGDGIVVLGDSLTDGTGGTPDTDQRFPDLLARRLVAAGRPRAVLNQGIGGNRVTVDSPWLGDRATARFDRDVLAQPGIGTVVVFAGINDVGIGEVAGDPPFPVLAPCTVVPAADVIAGHRDMIRRARAAGLRTVGATLGPMRGSAFSTPRSEAARAEVNAWIRGSGEYDAVLDIAAVLGDALDPAHDSGDHLHPGDAGYRAMAEAVDLDVL</sequence>
<dbReference type="RefSeq" id="WP_208264776.1">
    <property type="nucleotide sequence ID" value="NZ_BAAAGM010000032.1"/>
</dbReference>
<keyword evidence="2" id="KW-0378">Hydrolase</keyword>
<proteinExistence type="predicted"/>
<keyword evidence="3" id="KW-1185">Reference proteome</keyword>
<dbReference type="Proteomes" id="UP000666915">
    <property type="component" value="Unassembled WGS sequence"/>
</dbReference>
<protein>
    <submittedName>
        <fullName evidence="2">SGNH/GDSL hydrolase family protein</fullName>
    </submittedName>
</protein>
<dbReference type="InterPro" id="IPR036514">
    <property type="entry name" value="SGNH_hydro_sf"/>
</dbReference>
<evidence type="ECO:0000313" key="3">
    <source>
        <dbReference type="Proteomes" id="UP000666915"/>
    </source>
</evidence>
<dbReference type="InterPro" id="IPR013830">
    <property type="entry name" value="SGNH_hydro"/>
</dbReference>
<evidence type="ECO:0000313" key="2">
    <source>
        <dbReference type="EMBL" id="MBO2436483.1"/>
    </source>
</evidence>
<comment type="caution">
    <text evidence="2">The sequence shown here is derived from an EMBL/GenBank/DDBJ whole genome shotgun (WGS) entry which is preliminary data.</text>
</comment>
<dbReference type="InterPro" id="IPR053140">
    <property type="entry name" value="GDSL_Rv0518-like"/>
</dbReference>
<dbReference type="PANTHER" id="PTHR43784:SF2">
    <property type="entry name" value="GDSL-LIKE LIPASE_ACYLHYDROLASE, PUTATIVE (AFU_ORTHOLOGUE AFUA_2G00820)-RELATED"/>
    <property type="match status" value="1"/>
</dbReference>
<feature type="domain" description="SGNH hydrolase-type esterase" evidence="1">
    <location>
        <begin position="184"/>
        <end position="378"/>
    </location>
</feature>
<dbReference type="GO" id="GO:0016787">
    <property type="term" value="F:hydrolase activity"/>
    <property type="evidence" value="ECO:0007669"/>
    <property type="project" value="UniProtKB-KW"/>
</dbReference>
<name>A0ABS3QR66_9ACTN</name>
<gene>
    <name evidence="2" type="ORF">J4557_03025</name>
</gene>
<dbReference type="EMBL" id="JAGEOK010000002">
    <property type="protein sequence ID" value="MBO2436483.1"/>
    <property type="molecule type" value="Genomic_DNA"/>
</dbReference>
<dbReference type="CDD" id="cd01830">
    <property type="entry name" value="XynE_like"/>
    <property type="match status" value="1"/>
</dbReference>
<accession>A0ABS3QR66</accession>